<dbReference type="EMBL" id="CVRI01000073">
    <property type="protein sequence ID" value="CRL07838.1"/>
    <property type="molecule type" value="Genomic_DNA"/>
</dbReference>
<protein>
    <submittedName>
        <fullName evidence="1">CLUMA_CG020792, isoform A</fullName>
    </submittedName>
</protein>
<name>A0A1J1J8P9_9DIPT</name>
<dbReference type="Proteomes" id="UP000183832">
    <property type="component" value="Unassembled WGS sequence"/>
</dbReference>
<gene>
    <name evidence="1" type="ORF">CLUMA_CG020792</name>
</gene>
<evidence type="ECO:0000313" key="1">
    <source>
        <dbReference type="EMBL" id="CRL07838.1"/>
    </source>
</evidence>
<evidence type="ECO:0000313" key="2">
    <source>
        <dbReference type="Proteomes" id="UP000183832"/>
    </source>
</evidence>
<keyword evidence="2" id="KW-1185">Reference proteome</keyword>
<accession>A0A1J1J8P9</accession>
<organism evidence="1 2">
    <name type="scientific">Clunio marinus</name>
    <dbReference type="NCBI Taxonomy" id="568069"/>
    <lineage>
        <taxon>Eukaryota</taxon>
        <taxon>Metazoa</taxon>
        <taxon>Ecdysozoa</taxon>
        <taxon>Arthropoda</taxon>
        <taxon>Hexapoda</taxon>
        <taxon>Insecta</taxon>
        <taxon>Pterygota</taxon>
        <taxon>Neoptera</taxon>
        <taxon>Endopterygota</taxon>
        <taxon>Diptera</taxon>
        <taxon>Nematocera</taxon>
        <taxon>Chironomoidea</taxon>
        <taxon>Chironomidae</taxon>
        <taxon>Clunio</taxon>
    </lineage>
</organism>
<sequence length="64" mass="7494">MKTTRAKICFNEILSDHFPLNSIYKHSNILLGRLSPTKPAKQRQQKKNGKKRHLICRILHLESI</sequence>
<proteinExistence type="predicted"/>
<dbReference type="AlphaFoldDB" id="A0A1J1J8P9"/>
<reference evidence="1 2" key="1">
    <citation type="submission" date="2015-04" db="EMBL/GenBank/DDBJ databases">
        <authorList>
            <person name="Syromyatnikov M.Y."/>
            <person name="Popov V.N."/>
        </authorList>
    </citation>
    <scope>NUCLEOTIDE SEQUENCE [LARGE SCALE GENOMIC DNA]</scope>
</reference>